<dbReference type="PANTHER" id="PTHR20935">
    <property type="entry name" value="PHOSPHOGLYCERATE MUTASE-RELATED"/>
    <property type="match status" value="1"/>
</dbReference>
<dbReference type="Gene3D" id="3.40.50.1240">
    <property type="entry name" value="Phosphoglycerate mutase-like"/>
    <property type="match status" value="1"/>
</dbReference>
<dbReference type="PANTHER" id="PTHR20935:SF0">
    <property type="entry name" value="SERINE_THREONINE-PROTEIN PHOSPHATASE PGAM5, MITOCHONDRIAL"/>
    <property type="match status" value="1"/>
</dbReference>
<keyword evidence="1" id="KW-0378">Hydrolase</keyword>
<name>A0A2S9XER5_9BACT</name>
<dbReference type="Proteomes" id="UP000237968">
    <property type="component" value="Unassembled WGS sequence"/>
</dbReference>
<dbReference type="InterPro" id="IPR029033">
    <property type="entry name" value="His_PPase_superfam"/>
</dbReference>
<evidence type="ECO:0000313" key="3">
    <source>
        <dbReference type="Proteomes" id="UP000237968"/>
    </source>
</evidence>
<gene>
    <name evidence="2" type="ORF">ENSA5_56210</name>
</gene>
<proteinExistence type="predicted"/>
<dbReference type="AlphaFoldDB" id="A0A2S9XER5"/>
<sequence>MIRHAQASMFAANYDELSERGREQARTLGEALGRRLAEAGRPSFDAVFCGPARRHVDTAALAGFPDAVVIEGFDEHDGEAMVLASLAQLGEGEGGLSAHPKFAKLAREAADTSLDPRQRSRSWQLLYEAIMRRWLRAELELDGVETWAAFHHRVRAAFAEVRERARGEVAVFSSVGPTAVVLHEVLAVPPERAFEQAWRLYNTAITRVLYSGERLTLDGFNEVAHLPRTQWTHR</sequence>
<dbReference type="CDD" id="cd07067">
    <property type="entry name" value="HP_PGM_like"/>
    <property type="match status" value="1"/>
</dbReference>
<dbReference type="GO" id="GO:0016787">
    <property type="term" value="F:hydrolase activity"/>
    <property type="evidence" value="ECO:0007669"/>
    <property type="project" value="UniProtKB-KW"/>
</dbReference>
<evidence type="ECO:0000313" key="2">
    <source>
        <dbReference type="EMBL" id="PRP91355.1"/>
    </source>
</evidence>
<keyword evidence="3" id="KW-1185">Reference proteome</keyword>
<evidence type="ECO:0000256" key="1">
    <source>
        <dbReference type="ARBA" id="ARBA00022801"/>
    </source>
</evidence>
<accession>A0A2S9XER5</accession>
<protein>
    <submittedName>
        <fullName evidence="2">Histidine phosphatase superfamily</fullName>
    </submittedName>
</protein>
<organism evidence="2 3">
    <name type="scientific">Enhygromyxa salina</name>
    <dbReference type="NCBI Taxonomy" id="215803"/>
    <lineage>
        <taxon>Bacteria</taxon>
        <taxon>Pseudomonadati</taxon>
        <taxon>Myxococcota</taxon>
        <taxon>Polyangia</taxon>
        <taxon>Nannocystales</taxon>
        <taxon>Nannocystaceae</taxon>
        <taxon>Enhygromyxa</taxon>
    </lineage>
</organism>
<dbReference type="EMBL" id="PVNK01000244">
    <property type="protein sequence ID" value="PRP91355.1"/>
    <property type="molecule type" value="Genomic_DNA"/>
</dbReference>
<dbReference type="InterPro" id="IPR051021">
    <property type="entry name" value="Mito_Ser/Thr_phosphatase"/>
</dbReference>
<dbReference type="Pfam" id="PF00300">
    <property type="entry name" value="His_Phos_1"/>
    <property type="match status" value="2"/>
</dbReference>
<dbReference type="SUPFAM" id="SSF53254">
    <property type="entry name" value="Phosphoglycerate mutase-like"/>
    <property type="match status" value="1"/>
</dbReference>
<reference evidence="2 3" key="1">
    <citation type="submission" date="2018-03" db="EMBL/GenBank/DDBJ databases">
        <title>Draft Genome Sequences of the Obligatory Marine Myxobacteria Enhygromyxa salina SWB005.</title>
        <authorList>
            <person name="Poehlein A."/>
            <person name="Moghaddam J.A."/>
            <person name="Harms H."/>
            <person name="Alanjari M."/>
            <person name="Koenig G.M."/>
            <person name="Daniel R."/>
            <person name="Schaeberle T.F."/>
        </authorList>
    </citation>
    <scope>NUCLEOTIDE SEQUENCE [LARGE SCALE GENOMIC DNA]</scope>
    <source>
        <strain evidence="2 3">SWB005</strain>
    </source>
</reference>
<comment type="caution">
    <text evidence="2">The sequence shown here is derived from an EMBL/GenBank/DDBJ whole genome shotgun (WGS) entry which is preliminary data.</text>
</comment>
<dbReference type="InterPro" id="IPR013078">
    <property type="entry name" value="His_Pase_superF_clade-1"/>
</dbReference>